<dbReference type="CDD" id="cd00109">
    <property type="entry name" value="Kunitz-type"/>
    <property type="match status" value="1"/>
</dbReference>
<dbReference type="Pfam" id="PF00014">
    <property type="entry name" value="Kunitz_BPTI"/>
    <property type="match status" value="2"/>
</dbReference>
<dbReference type="KEGG" id="cvn:111128422"/>
<keyword evidence="4" id="KW-1185">Reference proteome</keyword>
<dbReference type="PROSITE" id="PS50279">
    <property type="entry name" value="BPTI_KUNITZ_2"/>
    <property type="match status" value="2"/>
</dbReference>
<feature type="chain" id="PRO_5034335754" evidence="2">
    <location>
        <begin position="20"/>
        <end position="240"/>
    </location>
</feature>
<dbReference type="PANTHER" id="PTHR10083">
    <property type="entry name" value="KUNITZ-TYPE PROTEASE INHIBITOR-RELATED"/>
    <property type="match status" value="1"/>
</dbReference>
<dbReference type="PROSITE" id="PS00280">
    <property type="entry name" value="BPTI_KUNITZ_1"/>
    <property type="match status" value="1"/>
</dbReference>
<protein>
    <submittedName>
        <fullName evidence="5">Tissue factor pathway inhibitor-like</fullName>
    </submittedName>
</protein>
<dbReference type="GO" id="GO:0004867">
    <property type="term" value="F:serine-type endopeptidase inhibitor activity"/>
    <property type="evidence" value="ECO:0007669"/>
    <property type="project" value="InterPro"/>
</dbReference>
<feature type="domain" description="BPTI/Kunitz inhibitor" evidence="3">
    <location>
        <begin position="137"/>
        <end position="191"/>
    </location>
</feature>
<reference evidence="5" key="1">
    <citation type="submission" date="2025-08" db="UniProtKB">
        <authorList>
            <consortium name="RefSeq"/>
        </authorList>
    </citation>
    <scope>IDENTIFICATION</scope>
    <source>
        <tissue evidence="5">Whole sample</tissue>
    </source>
</reference>
<gene>
    <name evidence="5" type="primary">LOC111128422</name>
</gene>
<dbReference type="InterPro" id="IPR036880">
    <property type="entry name" value="Kunitz_BPTI_sf"/>
</dbReference>
<dbReference type="InterPro" id="IPR002223">
    <property type="entry name" value="Kunitz_BPTI"/>
</dbReference>
<evidence type="ECO:0000256" key="2">
    <source>
        <dbReference type="SAM" id="SignalP"/>
    </source>
</evidence>
<dbReference type="InterPro" id="IPR050098">
    <property type="entry name" value="TFPI/VKTCI-like"/>
</dbReference>
<evidence type="ECO:0000259" key="3">
    <source>
        <dbReference type="PROSITE" id="PS50279"/>
    </source>
</evidence>
<feature type="signal peptide" evidence="2">
    <location>
        <begin position="1"/>
        <end position="19"/>
    </location>
</feature>
<dbReference type="AlphaFoldDB" id="A0A8B8DPL3"/>
<dbReference type="PRINTS" id="PR00759">
    <property type="entry name" value="BASICPTASE"/>
</dbReference>
<dbReference type="GeneID" id="111128422"/>
<sequence length="240" mass="25927">MFPVCLLLLLVAVPYEVTCAGGNSGANGAQAASGNTGRSPGMAMMMREMMSQRSVNGPMSTLPFPPRPPIIAPPNIPYQCSLFADSGYFCPFSFEEPSVQWYYEPFTQRCEAFYYRGCGGTPNRYSSRAECLRSCGCFSEIDSGYYPCPLRSTTRWVFNKYTGACDQIRFSGCNGGNDNNFRSHLECESTCGPHSNRSPFGPPIFMNAIGAGNMARGVAAGGRGNIAQNIPASGGQQSKQ</sequence>
<evidence type="ECO:0000313" key="5">
    <source>
        <dbReference type="RefSeq" id="XP_022329725.1"/>
    </source>
</evidence>
<keyword evidence="2" id="KW-0732">Signal</keyword>
<dbReference type="GO" id="GO:0005615">
    <property type="term" value="C:extracellular space"/>
    <property type="evidence" value="ECO:0007669"/>
    <property type="project" value="TreeGrafter"/>
</dbReference>
<dbReference type="OrthoDB" id="4473401at2759"/>
<dbReference type="SMART" id="SM00131">
    <property type="entry name" value="KU"/>
    <property type="match status" value="2"/>
</dbReference>
<dbReference type="InterPro" id="IPR020901">
    <property type="entry name" value="Prtase_inh_Kunz-CS"/>
</dbReference>
<accession>A0A8B8DPL3</accession>
<dbReference type="PANTHER" id="PTHR10083:SF374">
    <property type="entry name" value="BPTI_KUNITZ INHIBITOR DOMAIN-CONTAINING PROTEIN"/>
    <property type="match status" value="1"/>
</dbReference>
<dbReference type="SUPFAM" id="SSF57362">
    <property type="entry name" value="BPTI-like"/>
    <property type="match status" value="2"/>
</dbReference>
<feature type="domain" description="BPTI/Kunitz inhibitor" evidence="3">
    <location>
        <begin position="80"/>
        <end position="135"/>
    </location>
</feature>
<keyword evidence="1" id="KW-1015">Disulfide bond</keyword>
<organism evidence="4 5">
    <name type="scientific">Crassostrea virginica</name>
    <name type="common">Eastern oyster</name>
    <dbReference type="NCBI Taxonomy" id="6565"/>
    <lineage>
        <taxon>Eukaryota</taxon>
        <taxon>Metazoa</taxon>
        <taxon>Spiralia</taxon>
        <taxon>Lophotrochozoa</taxon>
        <taxon>Mollusca</taxon>
        <taxon>Bivalvia</taxon>
        <taxon>Autobranchia</taxon>
        <taxon>Pteriomorphia</taxon>
        <taxon>Ostreida</taxon>
        <taxon>Ostreoidea</taxon>
        <taxon>Ostreidae</taxon>
        <taxon>Crassostrea</taxon>
    </lineage>
</organism>
<dbReference type="Gene3D" id="4.10.410.10">
    <property type="entry name" value="Pancreatic trypsin inhibitor Kunitz domain"/>
    <property type="match status" value="2"/>
</dbReference>
<dbReference type="RefSeq" id="XP_022329725.1">
    <property type="nucleotide sequence ID" value="XM_022474017.1"/>
</dbReference>
<evidence type="ECO:0000313" key="4">
    <source>
        <dbReference type="Proteomes" id="UP000694844"/>
    </source>
</evidence>
<evidence type="ECO:0000256" key="1">
    <source>
        <dbReference type="ARBA" id="ARBA00023157"/>
    </source>
</evidence>
<dbReference type="Proteomes" id="UP000694844">
    <property type="component" value="Chromosome 4"/>
</dbReference>
<proteinExistence type="predicted"/>
<name>A0A8B8DPL3_CRAVI</name>